<evidence type="ECO:0000313" key="2">
    <source>
        <dbReference type="Proteomes" id="UP001177670"/>
    </source>
</evidence>
<comment type="caution">
    <text evidence="1">The sequence shown here is derived from an EMBL/GenBank/DDBJ whole genome shotgun (WGS) entry which is preliminary data.</text>
</comment>
<proteinExistence type="predicted"/>
<accession>A0AA40FEH8</accession>
<gene>
    <name evidence="1" type="ORF">K0M31_016578</name>
</gene>
<dbReference type="AlphaFoldDB" id="A0AA40FEH8"/>
<dbReference type="Proteomes" id="UP001177670">
    <property type="component" value="Unassembled WGS sequence"/>
</dbReference>
<keyword evidence="2" id="KW-1185">Reference proteome</keyword>
<evidence type="ECO:0000313" key="1">
    <source>
        <dbReference type="EMBL" id="KAK1117543.1"/>
    </source>
</evidence>
<protein>
    <submittedName>
        <fullName evidence="1">Uncharacterized protein</fullName>
    </submittedName>
</protein>
<dbReference type="EMBL" id="JAHYIQ010000050">
    <property type="protein sequence ID" value="KAK1117543.1"/>
    <property type="molecule type" value="Genomic_DNA"/>
</dbReference>
<reference evidence="1" key="1">
    <citation type="submission" date="2021-10" db="EMBL/GenBank/DDBJ databases">
        <title>Melipona bicolor Genome sequencing and assembly.</title>
        <authorList>
            <person name="Araujo N.S."/>
            <person name="Arias M.C."/>
        </authorList>
    </citation>
    <scope>NUCLEOTIDE SEQUENCE</scope>
    <source>
        <strain evidence="1">USP_2M_L1-L4_2017</strain>
        <tissue evidence="1">Whole body</tissue>
    </source>
</reference>
<name>A0AA40FEH8_9HYME</name>
<sequence>MDTYRAENAITLYAIGVFVMEGGGRGGGGVEDHDLPIQNRGTYAAPAAWLGVVMHDCLSNCSIANKSAAQLESAPSYARITTDPNRGKNFHTAETAARQKLFQETSYDQLPRLVSD</sequence>
<organism evidence="1 2">
    <name type="scientific">Melipona bicolor</name>
    <dbReference type="NCBI Taxonomy" id="60889"/>
    <lineage>
        <taxon>Eukaryota</taxon>
        <taxon>Metazoa</taxon>
        <taxon>Ecdysozoa</taxon>
        <taxon>Arthropoda</taxon>
        <taxon>Hexapoda</taxon>
        <taxon>Insecta</taxon>
        <taxon>Pterygota</taxon>
        <taxon>Neoptera</taxon>
        <taxon>Endopterygota</taxon>
        <taxon>Hymenoptera</taxon>
        <taxon>Apocrita</taxon>
        <taxon>Aculeata</taxon>
        <taxon>Apoidea</taxon>
        <taxon>Anthophila</taxon>
        <taxon>Apidae</taxon>
        <taxon>Melipona</taxon>
    </lineage>
</organism>